<evidence type="ECO:0000256" key="14">
    <source>
        <dbReference type="SAM" id="Coils"/>
    </source>
</evidence>
<keyword evidence="8 13" id="KW-0949">S-adenosyl-L-methionine</keyword>
<dbReference type="EMBL" id="QFQD01000002">
    <property type="protein sequence ID" value="PZQ85709.1"/>
    <property type="molecule type" value="Genomic_DNA"/>
</dbReference>
<dbReference type="PANTHER" id="PTHR22807:SF61">
    <property type="entry name" value="NOL1_NOP2_SUN FAMILY PROTEIN _ ANTITERMINATION NUSB DOMAIN-CONTAINING PROTEIN"/>
    <property type="match status" value="1"/>
</dbReference>
<evidence type="ECO:0000256" key="4">
    <source>
        <dbReference type="ARBA" id="ARBA00022490"/>
    </source>
</evidence>
<evidence type="ECO:0000256" key="1">
    <source>
        <dbReference type="ARBA" id="ARBA00002724"/>
    </source>
</evidence>
<evidence type="ECO:0000259" key="16">
    <source>
        <dbReference type="PROSITE" id="PS51686"/>
    </source>
</evidence>
<feature type="region of interest" description="Disordered" evidence="15">
    <location>
        <begin position="1"/>
        <end position="24"/>
    </location>
</feature>
<dbReference type="SUPFAM" id="SSF53335">
    <property type="entry name" value="S-adenosyl-L-methionine-dependent methyltransferases"/>
    <property type="match status" value="1"/>
</dbReference>
<keyword evidence="7 13" id="KW-0808">Transferase</keyword>
<name>A0A2W5RA57_ANCNO</name>
<comment type="caution">
    <text evidence="17">The sequence shown here is derived from an EMBL/GenBank/DDBJ whole genome shotgun (WGS) entry which is preliminary data.</text>
</comment>
<feature type="binding site" evidence="13">
    <location>
        <position position="284"/>
    </location>
    <ligand>
        <name>S-adenosyl-L-methionine</name>
        <dbReference type="ChEBI" id="CHEBI:59789"/>
    </ligand>
</feature>
<dbReference type="NCBIfam" id="TIGR00563">
    <property type="entry name" value="rsmB"/>
    <property type="match status" value="1"/>
</dbReference>
<evidence type="ECO:0000313" key="18">
    <source>
        <dbReference type="Proteomes" id="UP000248887"/>
    </source>
</evidence>
<dbReference type="SUPFAM" id="SSF48013">
    <property type="entry name" value="NusB-like"/>
    <property type="match status" value="1"/>
</dbReference>
<keyword evidence="6 13" id="KW-0489">Methyltransferase</keyword>
<dbReference type="GO" id="GO:0005737">
    <property type="term" value="C:cytoplasm"/>
    <property type="evidence" value="ECO:0007669"/>
    <property type="project" value="UniProtKB-SubCell"/>
</dbReference>
<evidence type="ECO:0000313" key="17">
    <source>
        <dbReference type="EMBL" id="PZQ85709.1"/>
    </source>
</evidence>
<sequence length="450" mass="47551">MNEKTPRTPQPSRPASAARGRAPDVPGVAVRRAAVEALEAVLEKGRPLEEALERLTRDLDDRDRALARMIAATTLRRLGSLSALVRSMLERGLPEKARRVQAILQVGAAQILFMDVPDHAAVSTGVALASEDQASAGFKGLVNAVLRRIAREGTASLPDVAEQPQWMIDGWTAAYGPQAAQAISHALAQEAALDLTAKADAAEWAEKLGGHLLPTGSIRLVEAGNVPALAGFEDGAWWVQDAAAALPALLLHAAPGQHIADLCAAPGGKTAQLAASGARVTAVDRSGQRLRRLTQNLARLKLEAEVVEGDAASWNGGPFDGVLIDAPCSATGTIRRHPDVAWTKSPGDIASLAALQSRILRNAADLVKPGGVLVYSTCSLEPEEGERQVEALLVAREDFARDPVRPGECGIDAAWINAAGEVRTLPTHLPNPDPRLAGLDGFFAARLRRR</sequence>
<dbReference type="InterPro" id="IPR006027">
    <property type="entry name" value="NusB_RsmB_TIM44"/>
</dbReference>
<evidence type="ECO:0000256" key="15">
    <source>
        <dbReference type="SAM" id="MobiDB-lite"/>
    </source>
</evidence>
<feature type="domain" description="SAM-dependent MTase RsmB/NOP-type" evidence="16">
    <location>
        <begin position="168"/>
        <end position="450"/>
    </location>
</feature>
<evidence type="ECO:0000256" key="7">
    <source>
        <dbReference type="ARBA" id="ARBA00022679"/>
    </source>
</evidence>
<dbReference type="InterPro" id="IPR004573">
    <property type="entry name" value="rRNA_ssu_MeTfrase_B"/>
</dbReference>
<feature type="binding site" evidence="13">
    <location>
        <begin position="263"/>
        <end position="269"/>
    </location>
    <ligand>
        <name>S-adenosyl-L-methionine</name>
        <dbReference type="ChEBI" id="CHEBI:59789"/>
    </ligand>
</feature>
<proteinExistence type="inferred from homology"/>
<comment type="similarity">
    <text evidence="13">Belongs to the class I-like SAM-binding methyltransferase superfamily. RsmB/NOP family.</text>
</comment>
<dbReference type="AlphaFoldDB" id="A0A2W5RA57"/>
<dbReference type="GO" id="GO:0008649">
    <property type="term" value="F:rRNA methyltransferase activity"/>
    <property type="evidence" value="ECO:0007669"/>
    <property type="project" value="InterPro"/>
</dbReference>
<gene>
    <name evidence="17" type="primary">rsmB</name>
    <name evidence="17" type="ORF">DI549_01160</name>
</gene>
<comment type="subcellular location">
    <subcellularLocation>
        <location evidence="2">Cytoplasm</location>
    </subcellularLocation>
</comment>
<dbReference type="CDD" id="cd02440">
    <property type="entry name" value="AdoMet_MTases"/>
    <property type="match status" value="1"/>
</dbReference>
<dbReference type="InterPro" id="IPR049560">
    <property type="entry name" value="MeTrfase_RsmB-F_NOP2_cat"/>
</dbReference>
<keyword evidence="14" id="KW-0175">Coiled coil</keyword>
<comment type="function">
    <text evidence="1">Specifically methylates the cytosine at position 967 (m5C967) of 16S rRNA.</text>
</comment>
<evidence type="ECO:0000256" key="6">
    <source>
        <dbReference type="ARBA" id="ARBA00022603"/>
    </source>
</evidence>
<evidence type="ECO:0000256" key="5">
    <source>
        <dbReference type="ARBA" id="ARBA00022552"/>
    </source>
</evidence>
<reference evidence="17 18" key="1">
    <citation type="submission" date="2017-08" db="EMBL/GenBank/DDBJ databases">
        <title>Infants hospitalized years apart are colonized by the same room-sourced microbial strains.</title>
        <authorList>
            <person name="Brooks B."/>
            <person name="Olm M.R."/>
            <person name="Firek B.A."/>
            <person name="Baker R."/>
            <person name="Thomas B.C."/>
            <person name="Morowitz M.J."/>
            <person name="Banfield J.F."/>
        </authorList>
    </citation>
    <scope>NUCLEOTIDE SEQUENCE [LARGE SCALE GENOMIC DNA]</scope>
    <source>
        <strain evidence="17">S2_005_001_R2_27</strain>
    </source>
</reference>
<comment type="catalytic activity">
    <reaction evidence="12">
        <text>cytidine(967) in 16S rRNA + S-adenosyl-L-methionine = 5-methylcytidine(967) in 16S rRNA + S-adenosyl-L-homocysteine + H(+)</text>
        <dbReference type="Rhea" id="RHEA:42748"/>
        <dbReference type="Rhea" id="RHEA-COMP:10219"/>
        <dbReference type="Rhea" id="RHEA-COMP:10220"/>
        <dbReference type="ChEBI" id="CHEBI:15378"/>
        <dbReference type="ChEBI" id="CHEBI:57856"/>
        <dbReference type="ChEBI" id="CHEBI:59789"/>
        <dbReference type="ChEBI" id="CHEBI:74483"/>
        <dbReference type="ChEBI" id="CHEBI:82748"/>
        <dbReference type="EC" id="2.1.1.176"/>
    </reaction>
</comment>
<dbReference type="FunFam" id="3.40.50.150:FF:000257">
    <property type="entry name" value="16S rRNA methyltransferase"/>
    <property type="match status" value="1"/>
</dbReference>
<evidence type="ECO:0000256" key="11">
    <source>
        <dbReference type="ARBA" id="ARBA00031088"/>
    </source>
</evidence>
<dbReference type="InterPro" id="IPR023267">
    <property type="entry name" value="RCMT"/>
</dbReference>
<keyword evidence="4" id="KW-0963">Cytoplasm</keyword>
<dbReference type="InterPro" id="IPR029063">
    <property type="entry name" value="SAM-dependent_MTases_sf"/>
</dbReference>
<keyword evidence="5" id="KW-0698">rRNA processing</keyword>
<dbReference type="InterPro" id="IPR035926">
    <property type="entry name" value="NusB-like_sf"/>
</dbReference>
<dbReference type="GO" id="GO:0003723">
    <property type="term" value="F:RNA binding"/>
    <property type="evidence" value="ECO:0007669"/>
    <property type="project" value="UniProtKB-UniRule"/>
</dbReference>
<dbReference type="Pfam" id="PF01189">
    <property type="entry name" value="Methyltr_RsmB-F"/>
    <property type="match status" value="1"/>
</dbReference>
<dbReference type="PRINTS" id="PR02008">
    <property type="entry name" value="RCMTFAMILY"/>
</dbReference>
<dbReference type="Proteomes" id="UP000248887">
    <property type="component" value="Unassembled WGS sequence"/>
</dbReference>
<evidence type="ECO:0000256" key="13">
    <source>
        <dbReference type="PROSITE-ProRule" id="PRU01023"/>
    </source>
</evidence>
<evidence type="ECO:0000256" key="8">
    <source>
        <dbReference type="ARBA" id="ARBA00022691"/>
    </source>
</evidence>
<dbReference type="PANTHER" id="PTHR22807">
    <property type="entry name" value="NOP2 YEAST -RELATED NOL1/NOP2/FMU SUN DOMAIN-CONTAINING"/>
    <property type="match status" value="1"/>
</dbReference>
<dbReference type="Pfam" id="PF01029">
    <property type="entry name" value="NusB"/>
    <property type="match status" value="1"/>
</dbReference>
<dbReference type="GO" id="GO:0006355">
    <property type="term" value="P:regulation of DNA-templated transcription"/>
    <property type="evidence" value="ECO:0007669"/>
    <property type="project" value="InterPro"/>
</dbReference>
<accession>A0A2W5RA57</accession>
<protein>
    <recommendedName>
        <fullName evidence="3">16S rRNA (cytosine(967)-C(5))-methyltransferase</fullName>
        <ecNumber evidence="3">2.1.1.176</ecNumber>
    </recommendedName>
    <alternativeName>
        <fullName evidence="10">16S rRNA m5C967 methyltransferase</fullName>
    </alternativeName>
    <alternativeName>
        <fullName evidence="11">rRNA (cytosine-C(5)-)-methyltransferase RsmB</fullName>
    </alternativeName>
</protein>
<comment type="caution">
    <text evidence="13">Lacks conserved residue(s) required for the propagation of feature annotation.</text>
</comment>
<organism evidence="17 18">
    <name type="scientific">Ancylobacter novellus</name>
    <name type="common">Thiobacillus novellus</name>
    <dbReference type="NCBI Taxonomy" id="921"/>
    <lineage>
        <taxon>Bacteria</taxon>
        <taxon>Pseudomonadati</taxon>
        <taxon>Pseudomonadota</taxon>
        <taxon>Alphaproteobacteria</taxon>
        <taxon>Hyphomicrobiales</taxon>
        <taxon>Xanthobacteraceae</taxon>
        <taxon>Ancylobacter</taxon>
    </lineage>
</organism>
<dbReference type="Gene3D" id="1.10.940.10">
    <property type="entry name" value="NusB-like"/>
    <property type="match status" value="1"/>
</dbReference>
<evidence type="ECO:0000256" key="2">
    <source>
        <dbReference type="ARBA" id="ARBA00004496"/>
    </source>
</evidence>
<dbReference type="PROSITE" id="PS51686">
    <property type="entry name" value="SAM_MT_RSMB_NOP"/>
    <property type="match status" value="1"/>
</dbReference>
<dbReference type="InterPro" id="IPR001678">
    <property type="entry name" value="MeTrfase_RsmB-F_NOP2_dom"/>
</dbReference>
<feature type="coiled-coil region" evidence="14">
    <location>
        <begin position="283"/>
        <end position="310"/>
    </location>
</feature>
<dbReference type="EC" id="2.1.1.176" evidence="3"/>
<evidence type="ECO:0000256" key="12">
    <source>
        <dbReference type="ARBA" id="ARBA00047283"/>
    </source>
</evidence>
<dbReference type="Gene3D" id="3.40.50.150">
    <property type="entry name" value="Vaccinia Virus protein VP39"/>
    <property type="match status" value="1"/>
</dbReference>
<feature type="binding site" evidence="13">
    <location>
        <position position="325"/>
    </location>
    <ligand>
        <name>S-adenosyl-L-methionine</name>
        <dbReference type="ChEBI" id="CHEBI:59789"/>
    </ligand>
</feature>
<evidence type="ECO:0000256" key="9">
    <source>
        <dbReference type="ARBA" id="ARBA00022884"/>
    </source>
</evidence>
<evidence type="ECO:0000256" key="10">
    <source>
        <dbReference type="ARBA" id="ARBA00030399"/>
    </source>
</evidence>
<evidence type="ECO:0000256" key="3">
    <source>
        <dbReference type="ARBA" id="ARBA00012140"/>
    </source>
</evidence>
<keyword evidence="9 13" id="KW-0694">RNA-binding</keyword>
<feature type="active site" description="Nucleophile" evidence="13">
    <location>
        <position position="378"/>
    </location>
</feature>